<name>A0A563VYZ7_9CYAN</name>
<evidence type="ECO:0008006" key="4">
    <source>
        <dbReference type="Google" id="ProtNLM"/>
    </source>
</evidence>
<evidence type="ECO:0000256" key="1">
    <source>
        <dbReference type="SAM" id="Phobius"/>
    </source>
</evidence>
<reference evidence="2 3" key="1">
    <citation type="submission" date="2019-01" db="EMBL/GenBank/DDBJ databases">
        <authorList>
            <person name="Brito A."/>
        </authorList>
    </citation>
    <scope>NUCLEOTIDE SEQUENCE [LARGE SCALE GENOMIC DNA]</scope>
    <source>
        <strain evidence="2">1</strain>
    </source>
</reference>
<accession>A0A563VYZ7</accession>
<dbReference type="EMBL" id="CAACVJ010000423">
    <property type="protein sequence ID" value="VEP16674.1"/>
    <property type="molecule type" value="Genomic_DNA"/>
</dbReference>
<sequence length="59" mass="6981">MSIFTKIRIAIGRSLALREQQRGLRTRSQWRRSDWKINLVDLVLNGILVVVWRYLNALS</sequence>
<keyword evidence="3" id="KW-1185">Reference proteome</keyword>
<dbReference type="Proteomes" id="UP000320055">
    <property type="component" value="Unassembled WGS sequence"/>
</dbReference>
<evidence type="ECO:0000313" key="2">
    <source>
        <dbReference type="EMBL" id="VEP16674.1"/>
    </source>
</evidence>
<keyword evidence="1" id="KW-0472">Membrane</keyword>
<protein>
    <recommendedName>
        <fullName evidence="4">Transposase</fullName>
    </recommendedName>
</protein>
<keyword evidence="1" id="KW-1133">Transmembrane helix</keyword>
<feature type="transmembrane region" description="Helical" evidence="1">
    <location>
        <begin position="35"/>
        <end position="55"/>
    </location>
</feature>
<dbReference type="AlphaFoldDB" id="A0A563VYZ7"/>
<organism evidence="2 3">
    <name type="scientific">Hyella patelloides LEGE 07179</name>
    <dbReference type="NCBI Taxonomy" id="945734"/>
    <lineage>
        <taxon>Bacteria</taxon>
        <taxon>Bacillati</taxon>
        <taxon>Cyanobacteriota</taxon>
        <taxon>Cyanophyceae</taxon>
        <taxon>Pleurocapsales</taxon>
        <taxon>Hyellaceae</taxon>
        <taxon>Hyella</taxon>
    </lineage>
</organism>
<gene>
    <name evidence="2" type="ORF">H1P_480035</name>
</gene>
<proteinExistence type="predicted"/>
<keyword evidence="1" id="KW-0812">Transmembrane</keyword>
<evidence type="ECO:0000313" key="3">
    <source>
        <dbReference type="Proteomes" id="UP000320055"/>
    </source>
</evidence>